<keyword evidence="5 6" id="KW-0472">Membrane</keyword>
<dbReference type="EMBL" id="CP154795">
    <property type="protein sequence ID" value="XAN07860.1"/>
    <property type="molecule type" value="Genomic_DNA"/>
</dbReference>
<reference evidence="8 9" key="1">
    <citation type="submission" date="2024-04" db="EMBL/GenBank/DDBJ databases">
        <title>Isolation of an actinomycete strain from pig manure.</title>
        <authorList>
            <person name="Gong T."/>
            <person name="Yu Z."/>
            <person name="An M."/>
            <person name="Wei C."/>
            <person name="Yang W."/>
            <person name="Liu L."/>
        </authorList>
    </citation>
    <scope>NUCLEOTIDE SEQUENCE [LARGE SCALE GENOMIC DNA]</scope>
    <source>
        <strain evidence="8 9">ZF39</strain>
    </source>
</reference>
<dbReference type="InterPro" id="IPR005829">
    <property type="entry name" value="Sugar_transporter_CS"/>
</dbReference>
<evidence type="ECO:0000256" key="1">
    <source>
        <dbReference type="ARBA" id="ARBA00004651"/>
    </source>
</evidence>
<feature type="transmembrane region" description="Helical" evidence="6">
    <location>
        <begin position="49"/>
        <end position="65"/>
    </location>
</feature>
<dbReference type="SUPFAM" id="SSF103473">
    <property type="entry name" value="MFS general substrate transporter"/>
    <property type="match status" value="1"/>
</dbReference>
<feature type="transmembrane region" description="Helical" evidence="6">
    <location>
        <begin position="361"/>
        <end position="382"/>
    </location>
</feature>
<feature type="transmembrane region" description="Helical" evidence="6">
    <location>
        <begin position="230"/>
        <end position="248"/>
    </location>
</feature>
<organism evidence="8 9">
    <name type="scientific">Ammonicoccus fulvus</name>
    <dbReference type="NCBI Taxonomy" id="3138240"/>
    <lineage>
        <taxon>Bacteria</taxon>
        <taxon>Bacillati</taxon>
        <taxon>Actinomycetota</taxon>
        <taxon>Actinomycetes</taxon>
        <taxon>Propionibacteriales</taxon>
        <taxon>Propionibacteriaceae</taxon>
        <taxon>Ammonicoccus</taxon>
    </lineage>
</organism>
<dbReference type="Gene3D" id="1.20.1250.20">
    <property type="entry name" value="MFS general substrate transporter like domains"/>
    <property type="match status" value="2"/>
</dbReference>
<keyword evidence="3 6" id="KW-0812">Transmembrane</keyword>
<sequence length="390" mass="40353">MTERKARLWPLYVGGFLGPFGSPVVTTMLPEMQADLGRSIVELSLTLPAYLFPFAALMLISGTLAERFGRRNTVRMGYVVFTLASIACALAPSYEVLMLARVLQGAANAFTTPVLVAAITDSVAPHRLGRSLGLFGSMQATGQAMAPLIGGLAASVDWRLAFWGTALVAAILAMLPPEDSPHKAVGGWERWKVLANRQLAIASITAALAFLTTMAMAVVAALYVRDVFDLGPTATGLIVAIFGFAGLATGRFTGGLMDKYGRLEVGGIAHLTLGIFSAVTGIVGTLALPGPLPLVFVIIAIAIAGAAATGTRTVVQNLAVTSAPSNRSGATSIMLACQFAGAALSPVLFVPLYEAQQVPDGGIALIAAGTTAFAAGILLLVVRKLGWVKA</sequence>
<dbReference type="InterPro" id="IPR011701">
    <property type="entry name" value="MFS"/>
</dbReference>
<feature type="domain" description="Major facilitator superfamily (MFS) profile" evidence="7">
    <location>
        <begin position="7"/>
        <end position="386"/>
    </location>
</feature>
<protein>
    <submittedName>
        <fullName evidence="8">MFS transporter</fullName>
    </submittedName>
</protein>
<keyword evidence="4 6" id="KW-1133">Transmembrane helix</keyword>
<dbReference type="PRINTS" id="PR01036">
    <property type="entry name" value="TCRTETB"/>
</dbReference>
<dbReference type="PANTHER" id="PTHR43124">
    <property type="entry name" value="PURINE EFFLUX PUMP PBUE"/>
    <property type="match status" value="1"/>
</dbReference>
<dbReference type="PANTHER" id="PTHR43124:SF3">
    <property type="entry name" value="CHLORAMPHENICOL EFFLUX PUMP RV0191"/>
    <property type="match status" value="1"/>
</dbReference>
<evidence type="ECO:0000313" key="9">
    <source>
        <dbReference type="Proteomes" id="UP001442841"/>
    </source>
</evidence>
<feature type="transmembrane region" description="Helical" evidence="6">
    <location>
        <begin position="9"/>
        <end position="29"/>
    </location>
</feature>
<accession>A0ABZ3FQ83</accession>
<dbReference type="InterPro" id="IPR036259">
    <property type="entry name" value="MFS_trans_sf"/>
</dbReference>
<dbReference type="Proteomes" id="UP001442841">
    <property type="component" value="Chromosome"/>
</dbReference>
<dbReference type="Pfam" id="PF07690">
    <property type="entry name" value="MFS_1"/>
    <property type="match status" value="1"/>
</dbReference>
<feature type="transmembrane region" description="Helical" evidence="6">
    <location>
        <begin position="77"/>
        <end position="94"/>
    </location>
</feature>
<evidence type="ECO:0000256" key="3">
    <source>
        <dbReference type="ARBA" id="ARBA00022692"/>
    </source>
</evidence>
<evidence type="ECO:0000256" key="4">
    <source>
        <dbReference type="ARBA" id="ARBA00022989"/>
    </source>
</evidence>
<feature type="transmembrane region" description="Helical" evidence="6">
    <location>
        <begin position="199"/>
        <end position="224"/>
    </location>
</feature>
<evidence type="ECO:0000256" key="2">
    <source>
        <dbReference type="ARBA" id="ARBA00022475"/>
    </source>
</evidence>
<feature type="transmembrane region" description="Helical" evidence="6">
    <location>
        <begin position="327"/>
        <end position="349"/>
    </location>
</feature>
<dbReference type="PROSITE" id="PS00216">
    <property type="entry name" value="SUGAR_TRANSPORT_1"/>
    <property type="match status" value="1"/>
</dbReference>
<evidence type="ECO:0000256" key="6">
    <source>
        <dbReference type="SAM" id="Phobius"/>
    </source>
</evidence>
<dbReference type="PROSITE" id="PS50850">
    <property type="entry name" value="MFS"/>
    <property type="match status" value="1"/>
</dbReference>
<feature type="transmembrane region" description="Helical" evidence="6">
    <location>
        <begin position="160"/>
        <end position="178"/>
    </location>
</feature>
<comment type="subcellular location">
    <subcellularLocation>
        <location evidence="1">Cell membrane</location>
        <topology evidence="1">Multi-pass membrane protein</topology>
    </subcellularLocation>
</comment>
<feature type="transmembrane region" description="Helical" evidence="6">
    <location>
        <begin position="268"/>
        <end position="288"/>
    </location>
</feature>
<feature type="transmembrane region" description="Helical" evidence="6">
    <location>
        <begin position="294"/>
        <end position="315"/>
    </location>
</feature>
<keyword evidence="9" id="KW-1185">Reference proteome</keyword>
<name>A0ABZ3FQ83_9ACTN</name>
<gene>
    <name evidence="8" type="ORF">AADG42_11270</name>
</gene>
<dbReference type="RefSeq" id="WP_425309318.1">
    <property type="nucleotide sequence ID" value="NZ_CP154795.1"/>
</dbReference>
<evidence type="ECO:0000259" key="7">
    <source>
        <dbReference type="PROSITE" id="PS50850"/>
    </source>
</evidence>
<evidence type="ECO:0000313" key="8">
    <source>
        <dbReference type="EMBL" id="XAN07860.1"/>
    </source>
</evidence>
<dbReference type="InterPro" id="IPR020846">
    <property type="entry name" value="MFS_dom"/>
</dbReference>
<keyword evidence="2" id="KW-1003">Cell membrane</keyword>
<evidence type="ECO:0000256" key="5">
    <source>
        <dbReference type="ARBA" id="ARBA00023136"/>
    </source>
</evidence>
<dbReference type="InterPro" id="IPR050189">
    <property type="entry name" value="MFS_Efflux_Transporters"/>
</dbReference>
<proteinExistence type="predicted"/>
<dbReference type="CDD" id="cd17321">
    <property type="entry name" value="MFS_MMR_MDR_like"/>
    <property type="match status" value="1"/>
</dbReference>